<comment type="caution">
    <text evidence="1">The sequence shown here is derived from an EMBL/GenBank/DDBJ whole genome shotgun (WGS) entry which is preliminary data.</text>
</comment>
<dbReference type="GO" id="GO:0016491">
    <property type="term" value="F:oxidoreductase activity"/>
    <property type="evidence" value="ECO:0007669"/>
    <property type="project" value="TreeGrafter"/>
</dbReference>
<dbReference type="EMBL" id="NPHW01003960">
    <property type="protein sequence ID" value="OXV08673.1"/>
    <property type="molecule type" value="Genomic_DNA"/>
</dbReference>
<dbReference type="InterPro" id="IPR051397">
    <property type="entry name" value="Zn-ADH-like_protein"/>
</dbReference>
<dbReference type="InterPro" id="IPR036291">
    <property type="entry name" value="NAD(P)-bd_dom_sf"/>
</dbReference>
<protein>
    <submittedName>
        <fullName evidence="1">Uncharacterized protein</fullName>
    </submittedName>
</protein>
<dbReference type="PANTHER" id="PTHR43677:SF4">
    <property type="entry name" value="QUINONE OXIDOREDUCTASE-LIKE PROTEIN 2"/>
    <property type="match status" value="1"/>
</dbReference>
<evidence type="ECO:0000313" key="1">
    <source>
        <dbReference type="EMBL" id="OXV08673.1"/>
    </source>
</evidence>
<dbReference type="SUPFAM" id="SSF51735">
    <property type="entry name" value="NAD(P)-binding Rossmann-fold domains"/>
    <property type="match status" value="1"/>
</dbReference>
<dbReference type="PANTHER" id="PTHR43677">
    <property type="entry name" value="SHORT-CHAIN DEHYDROGENASE/REDUCTASE"/>
    <property type="match status" value="1"/>
</dbReference>
<dbReference type="Proteomes" id="UP000243515">
    <property type="component" value="Unassembled WGS sequence"/>
</dbReference>
<sequence length="202" mass="22236">MRVPCSLLHQHHDLNLVIERFGGSQGVYVTHILASESDMLPMPVTWCFEDAAGLFITIPTAYGALVHRARVQPGEWVLVNAAAGGQLREPLGKRKIAQDFGADYAIGYSDPNWLHAVMTLYIGWATASWVWTLSTTSLLVIGFAAGIIEKVALNRALLLTNASLVGMNWGQYPKTVAAVWRGIFDLTVQGKFREQPSKMRAL</sequence>
<dbReference type="AlphaFoldDB" id="A0A232LX02"/>
<accession>A0A232LX02</accession>
<evidence type="ECO:0000313" key="2">
    <source>
        <dbReference type="Proteomes" id="UP000243515"/>
    </source>
</evidence>
<dbReference type="OrthoDB" id="10257049at2759"/>
<organism evidence="1 2">
    <name type="scientific">Elaphomyces granulatus</name>
    <dbReference type="NCBI Taxonomy" id="519963"/>
    <lineage>
        <taxon>Eukaryota</taxon>
        <taxon>Fungi</taxon>
        <taxon>Dikarya</taxon>
        <taxon>Ascomycota</taxon>
        <taxon>Pezizomycotina</taxon>
        <taxon>Eurotiomycetes</taxon>
        <taxon>Eurotiomycetidae</taxon>
        <taxon>Eurotiales</taxon>
        <taxon>Elaphomycetaceae</taxon>
        <taxon>Elaphomyces</taxon>
    </lineage>
</organism>
<keyword evidence="2" id="KW-1185">Reference proteome</keyword>
<gene>
    <name evidence="1" type="ORF">Egran_03564</name>
</gene>
<proteinExistence type="predicted"/>
<name>A0A232LX02_9EURO</name>
<dbReference type="Gene3D" id="3.90.180.10">
    <property type="entry name" value="Medium-chain alcohol dehydrogenases, catalytic domain"/>
    <property type="match status" value="1"/>
</dbReference>
<reference evidence="1 2" key="1">
    <citation type="journal article" date="2015" name="Environ. Microbiol.">
        <title>Metagenome sequence of Elaphomyces granulatus from sporocarp tissue reveals Ascomycota ectomycorrhizal fingerprints of genome expansion and a Proteobacteria-rich microbiome.</title>
        <authorList>
            <person name="Quandt C.A."/>
            <person name="Kohler A."/>
            <person name="Hesse C.N."/>
            <person name="Sharpton T.J."/>
            <person name="Martin F."/>
            <person name="Spatafora J.W."/>
        </authorList>
    </citation>
    <scope>NUCLEOTIDE SEQUENCE [LARGE SCALE GENOMIC DNA]</scope>
    <source>
        <strain evidence="1 2">OSC145934</strain>
    </source>
</reference>
<dbReference type="GO" id="GO:0005739">
    <property type="term" value="C:mitochondrion"/>
    <property type="evidence" value="ECO:0007669"/>
    <property type="project" value="TreeGrafter"/>
</dbReference>